<reference evidence="2" key="1">
    <citation type="submission" date="2023-01" db="EMBL/GenBank/DDBJ databases">
        <title>Genome assembly of the deep-sea coral Lophelia pertusa.</title>
        <authorList>
            <person name="Herrera S."/>
            <person name="Cordes E."/>
        </authorList>
    </citation>
    <scope>NUCLEOTIDE SEQUENCE</scope>
    <source>
        <strain evidence="2">USNM1676648</strain>
        <tissue evidence="2">Polyp</tissue>
    </source>
</reference>
<evidence type="ECO:0000256" key="1">
    <source>
        <dbReference type="SAM" id="MobiDB-lite"/>
    </source>
</evidence>
<name>A0A9X0D7J3_9CNID</name>
<accession>A0A9X0D7J3</accession>
<proteinExistence type="predicted"/>
<comment type="caution">
    <text evidence="2">The sequence shown here is derived from an EMBL/GenBank/DDBJ whole genome shotgun (WGS) entry which is preliminary data.</text>
</comment>
<dbReference type="Proteomes" id="UP001163046">
    <property type="component" value="Unassembled WGS sequence"/>
</dbReference>
<organism evidence="2 3">
    <name type="scientific">Desmophyllum pertusum</name>
    <dbReference type="NCBI Taxonomy" id="174260"/>
    <lineage>
        <taxon>Eukaryota</taxon>
        <taxon>Metazoa</taxon>
        <taxon>Cnidaria</taxon>
        <taxon>Anthozoa</taxon>
        <taxon>Hexacorallia</taxon>
        <taxon>Scleractinia</taxon>
        <taxon>Caryophylliina</taxon>
        <taxon>Caryophylliidae</taxon>
        <taxon>Desmophyllum</taxon>
    </lineage>
</organism>
<evidence type="ECO:0000313" key="3">
    <source>
        <dbReference type="Proteomes" id="UP001163046"/>
    </source>
</evidence>
<gene>
    <name evidence="2" type="ORF">OS493_029577</name>
</gene>
<feature type="region of interest" description="Disordered" evidence="1">
    <location>
        <begin position="25"/>
        <end position="50"/>
    </location>
</feature>
<keyword evidence="3" id="KW-1185">Reference proteome</keyword>
<dbReference type="EMBL" id="MU825426">
    <property type="protein sequence ID" value="KAJ7389685.1"/>
    <property type="molecule type" value="Genomic_DNA"/>
</dbReference>
<sequence>MLGLDEKVSLRYLLTKMPGWTQRNSNEFSRKNWNTTSSDHSGSYHGNISRKCRGSTEGNFGLATKV</sequence>
<feature type="compositionally biased region" description="Polar residues" evidence="1">
    <location>
        <begin position="25"/>
        <end position="46"/>
    </location>
</feature>
<evidence type="ECO:0000313" key="2">
    <source>
        <dbReference type="EMBL" id="KAJ7389685.1"/>
    </source>
</evidence>
<dbReference type="AlphaFoldDB" id="A0A9X0D7J3"/>
<protein>
    <submittedName>
        <fullName evidence="2">Uncharacterized protein</fullName>
    </submittedName>
</protein>